<evidence type="ECO:0000256" key="2">
    <source>
        <dbReference type="SAM" id="SignalP"/>
    </source>
</evidence>
<proteinExistence type="predicted"/>
<dbReference type="PANTHER" id="PTHR31157">
    <property type="entry name" value="SCP DOMAIN-CONTAINING PROTEIN"/>
    <property type="match status" value="1"/>
</dbReference>
<feature type="chain" id="PRO_5003284276" evidence="2">
    <location>
        <begin position="30"/>
        <end position="295"/>
    </location>
</feature>
<dbReference type="PANTHER" id="PTHR31157:SF1">
    <property type="entry name" value="SCP DOMAIN-CONTAINING PROTEIN"/>
    <property type="match status" value="1"/>
</dbReference>
<reference evidence="4 5" key="1">
    <citation type="journal article" date="2011" name="J. Bacteriol.">
        <title>Complete genome sequence of the cellulose-degrading bacterium Cellulosilyticum lentocellum.</title>
        <authorList>
            <consortium name="US DOE Joint Genome Institute"/>
            <person name="Miller D.A."/>
            <person name="Suen G."/>
            <person name="Bruce D."/>
            <person name="Copeland A."/>
            <person name="Cheng J.F."/>
            <person name="Detter C."/>
            <person name="Goodwin L.A."/>
            <person name="Han C.S."/>
            <person name="Hauser L.J."/>
            <person name="Land M.L."/>
            <person name="Lapidus A."/>
            <person name="Lucas S."/>
            <person name="Meincke L."/>
            <person name="Pitluck S."/>
            <person name="Tapia R."/>
            <person name="Teshima H."/>
            <person name="Woyke T."/>
            <person name="Fox B.G."/>
            <person name="Angert E.R."/>
            <person name="Currie C.R."/>
        </authorList>
    </citation>
    <scope>NUCLEOTIDE SEQUENCE [LARGE SCALE GENOMIC DNA]</scope>
    <source>
        <strain evidence="5">ATCC 49066 / DSM 5427 / NCIMB 11756 / RHM5</strain>
    </source>
</reference>
<feature type="signal peptide" evidence="2">
    <location>
        <begin position="1"/>
        <end position="29"/>
    </location>
</feature>
<dbReference type="STRING" id="642492.Clole_4237"/>
<name>F2JNM0_CELLD</name>
<dbReference type="CDD" id="cd05379">
    <property type="entry name" value="CAP_bacterial"/>
    <property type="match status" value="1"/>
</dbReference>
<dbReference type="EMBL" id="CP002582">
    <property type="protein sequence ID" value="ADZ85909.1"/>
    <property type="molecule type" value="Genomic_DNA"/>
</dbReference>
<dbReference type="AlphaFoldDB" id="F2JNM0"/>
<dbReference type="eggNOG" id="COG2340">
    <property type="taxonomic scope" value="Bacteria"/>
</dbReference>
<feature type="compositionally biased region" description="Low complexity" evidence="1">
    <location>
        <begin position="133"/>
        <end position="167"/>
    </location>
</feature>
<dbReference type="Pfam" id="PF00188">
    <property type="entry name" value="CAP"/>
    <property type="match status" value="1"/>
</dbReference>
<keyword evidence="5" id="KW-1185">Reference proteome</keyword>
<feature type="region of interest" description="Disordered" evidence="1">
    <location>
        <begin position="133"/>
        <end position="170"/>
    </location>
</feature>
<dbReference type="SUPFAM" id="SSF55797">
    <property type="entry name" value="PR-1-like"/>
    <property type="match status" value="1"/>
</dbReference>
<evidence type="ECO:0000256" key="1">
    <source>
        <dbReference type="SAM" id="MobiDB-lite"/>
    </source>
</evidence>
<dbReference type="Gene3D" id="3.40.33.10">
    <property type="entry name" value="CAP"/>
    <property type="match status" value="1"/>
</dbReference>
<evidence type="ECO:0000313" key="5">
    <source>
        <dbReference type="Proteomes" id="UP000008467"/>
    </source>
</evidence>
<evidence type="ECO:0000313" key="4">
    <source>
        <dbReference type="EMBL" id="ADZ85909.1"/>
    </source>
</evidence>
<dbReference type="InterPro" id="IPR014044">
    <property type="entry name" value="CAP_dom"/>
</dbReference>
<dbReference type="HOGENOM" id="CLU_048111_0_0_9"/>
<dbReference type="InterPro" id="IPR035940">
    <property type="entry name" value="CAP_sf"/>
</dbReference>
<dbReference type="InterPro" id="IPR014258">
    <property type="entry name" value="CAP_domain_YkwD-like"/>
</dbReference>
<dbReference type="KEGG" id="cle:Clole_4237"/>
<dbReference type="NCBIfam" id="TIGR02909">
    <property type="entry name" value="spore_YkwD"/>
    <property type="match status" value="1"/>
</dbReference>
<feature type="compositionally biased region" description="Low complexity" evidence="1">
    <location>
        <begin position="81"/>
        <end position="94"/>
    </location>
</feature>
<evidence type="ECO:0000259" key="3">
    <source>
        <dbReference type="Pfam" id="PF00188"/>
    </source>
</evidence>
<organism evidence="4 5">
    <name type="scientific">Cellulosilyticum lentocellum (strain ATCC 49066 / DSM 5427 / NCIMB 11756 / RHM5)</name>
    <name type="common">Clostridium lentocellum</name>
    <dbReference type="NCBI Taxonomy" id="642492"/>
    <lineage>
        <taxon>Bacteria</taxon>
        <taxon>Bacillati</taxon>
        <taxon>Bacillota</taxon>
        <taxon>Clostridia</taxon>
        <taxon>Lachnospirales</taxon>
        <taxon>Cellulosilyticaceae</taxon>
        <taxon>Cellulosilyticum</taxon>
    </lineage>
</organism>
<dbReference type="Proteomes" id="UP000008467">
    <property type="component" value="Chromosome"/>
</dbReference>
<accession>F2JNM0</accession>
<keyword evidence="2" id="KW-0732">Signal</keyword>
<sequence length="295" mass="31526">MKSKKLVTKAMTLTLIGATILGSSSSLYAKSHRPGGNRPHNQASHKPGTATKPQRPNNSTNVGTDNETSNDTNTGIDCEINNGTNTGTNNGTNNGANTGTDCEINNGTNTGTNNGTNNGANTDTDCDINNGNNTGTDNGINNDTSTGNDNGTNNDTNTGNDSTTDTDVSTQTAYENKVLELVNAERAKQGLKPLEMDESVRNVARLKSQDMKKNNYFSHTSPTYGTPFEMLKKYGISYKSAGENIAQGYQTPEQVVKGWMNSSGHRANILNASYTHIGIGYEADGNYWTQMFIGK</sequence>
<feature type="domain" description="SCP" evidence="3">
    <location>
        <begin position="179"/>
        <end position="292"/>
    </location>
</feature>
<protein>
    <submittedName>
        <fullName evidence="4">Sporulation uncharacterized protein YkwD</fullName>
    </submittedName>
</protein>
<feature type="region of interest" description="Disordered" evidence="1">
    <location>
        <begin position="27"/>
        <end position="94"/>
    </location>
</feature>
<dbReference type="RefSeq" id="WP_013659179.1">
    <property type="nucleotide sequence ID" value="NC_015275.1"/>
</dbReference>
<gene>
    <name evidence="4" type="ordered locus">Clole_4237</name>
</gene>
<feature type="compositionally biased region" description="Polar residues" evidence="1">
    <location>
        <begin position="51"/>
        <end position="75"/>
    </location>
</feature>